<comment type="caution">
    <text evidence="2">The sequence shown here is derived from an EMBL/GenBank/DDBJ whole genome shotgun (WGS) entry which is preliminary data.</text>
</comment>
<evidence type="ECO:0000313" key="2">
    <source>
        <dbReference type="EMBL" id="TCL62768.1"/>
    </source>
</evidence>
<sequence>MRKLTTIGPLALMAIFLLTPLATAAPDTAAPPEAAALVERLTAAPWDGAARLELARTYYQSAGLARYFSMRTLLWTESAKRRGDLQPLLPKVEAERSRSLREQLQRLFTIRPDDPAGLLLAGDYHSFYSQKQTALWYYQRALANAPDSLEARLALADYYLFEWQPERALAALADRQEPLAALRRGAAFWQKGQYHMALGYLVQAHPLPLEYQATREKMLAQAYLAVGDPAAAAAVSRGTSGDELLPRVLFQELKGWVGWLAGAPDAARQAWADGKALFPDYRFWDPYLNWLAYHQGTGSAPGSGGQHWRDSDLRSLAKLWAGYEDARKDDAARARQNFLAAVQLDHRALLGFLEAGNQQFKKGNDSAALDLFVQGLAVNSNFAPLLRQRAEVYRKLKEPAKAEKDQKAATKALASAKSALLNGTLTVNHEGKGLLILSGATKDLLGFWFSPDGSHWQWEFWWGGPLVLKNNPDALWVLPAGNGLSGEALYLQKTKAAAPAVTPGPPEISPTAVRLSFSEPVRLIVENLSSGGAWVGEEAAQAFAIPLAFFQPGHQDLRLWYQGASGIWRRAYLTLQAPESPPQLPVSIALEAQPFTADRRIRCRVMLQTPPTAGLEMSLSEAGAADPAWLPYRPQAEIVLSDGDGPKTIVLRVRDRSGTVVETSTVVEADTQPPRVAQFTFETGEPERLALSWQTDEPVTAELHLFHPHGDWQELAVGPWQENDYRVELDPTAVVYCRLLLKDRAGNRVLYTPAGLNERLSRNLPVRFEIEDGPAGFIKIRPTDGEPEFAWSVSNDLRIWSAWRQGDEPLVWRPVVQPGVQFVYIRYRFNGEDTRLMVQPVPGAKN</sequence>
<keyword evidence="1" id="KW-0732">Signal</keyword>
<dbReference type="Gene3D" id="1.25.40.10">
    <property type="entry name" value="Tetratricopeptide repeat domain"/>
    <property type="match status" value="2"/>
</dbReference>
<dbReference type="AlphaFoldDB" id="A0A4R1RAM6"/>
<gene>
    <name evidence="2" type="ORF">EDC14_102347</name>
</gene>
<proteinExistence type="predicted"/>
<dbReference type="InterPro" id="IPR011990">
    <property type="entry name" value="TPR-like_helical_dom_sf"/>
</dbReference>
<protein>
    <recommendedName>
        <fullName evidence="4">Tetratricopeptide repeat protein</fullName>
    </recommendedName>
</protein>
<feature type="signal peptide" evidence="1">
    <location>
        <begin position="1"/>
        <end position="24"/>
    </location>
</feature>
<evidence type="ECO:0000313" key="3">
    <source>
        <dbReference type="Proteomes" id="UP000295008"/>
    </source>
</evidence>
<organism evidence="2 3">
    <name type="scientific">Hydrogenispora ethanolica</name>
    <dbReference type="NCBI Taxonomy" id="1082276"/>
    <lineage>
        <taxon>Bacteria</taxon>
        <taxon>Bacillati</taxon>
        <taxon>Bacillota</taxon>
        <taxon>Hydrogenispora</taxon>
    </lineage>
</organism>
<dbReference type="SMART" id="SM00028">
    <property type="entry name" value="TPR"/>
    <property type="match status" value="4"/>
</dbReference>
<evidence type="ECO:0000256" key="1">
    <source>
        <dbReference type="SAM" id="SignalP"/>
    </source>
</evidence>
<dbReference type="Proteomes" id="UP000295008">
    <property type="component" value="Unassembled WGS sequence"/>
</dbReference>
<reference evidence="2 3" key="1">
    <citation type="submission" date="2019-03" db="EMBL/GenBank/DDBJ databases">
        <title>Genomic Encyclopedia of Type Strains, Phase IV (KMG-IV): sequencing the most valuable type-strain genomes for metagenomic binning, comparative biology and taxonomic classification.</title>
        <authorList>
            <person name="Goeker M."/>
        </authorList>
    </citation>
    <scope>NUCLEOTIDE SEQUENCE [LARGE SCALE GENOMIC DNA]</scope>
    <source>
        <strain evidence="2 3">LX-B</strain>
    </source>
</reference>
<dbReference type="InterPro" id="IPR019734">
    <property type="entry name" value="TPR_rpt"/>
</dbReference>
<dbReference type="EMBL" id="SLUN01000023">
    <property type="protein sequence ID" value="TCL62768.1"/>
    <property type="molecule type" value="Genomic_DNA"/>
</dbReference>
<dbReference type="SUPFAM" id="SSF48452">
    <property type="entry name" value="TPR-like"/>
    <property type="match status" value="1"/>
</dbReference>
<keyword evidence="3" id="KW-1185">Reference proteome</keyword>
<evidence type="ECO:0008006" key="4">
    <source>
        <dbReference type="Google" id="ProtNLM"/>
    </source>
</evidence>
<accession>A0A4R1RAM6</accession>
<dbReference type="RefSeq" id="WP_132015562.1">
    <property type="nucleotide sequence ID" value="NZ_SLUN01000023.1"/>
</dbReference>
<name>A0A4R1RAM6_HYDET</name>
<feature type="chain" id="PRO_5020864702" description="Tetratricopeptide repeat protein" evidence="1">
    <location>
        <begin position="25"/>
        <end position="846"/>
    </location>
</feature>